<dbReference type="InterPro" id="IPR004629">
    <property type="entry name" value="WecG_TagA_CpsF"/>
</dbReference>
<protein>
    <submittedName>
        <fullName evidence="3">WecB/TagA/CpsF family glycosyltransferase</fullName>
    </submittedName>
</protein>
<reference evidence="4" key="1">
    <citation type="journal article" date="2019" name="Int. J. Syst. Evol. Microbiol.">
        <title>The Global Catalogue of Microorganisms (GCM) 10K type strain sequencing project: providing services to taxonomists for standard genome sequencing and annotation.</title>
        <authorList>
            <consortium name="The Broad Institute Genomics Platform"/>
            <consortium name="The Broad Institute Genome Sequencing Center for Infectious Disease"/>
            <person name="Wu L."/>
            <person name="Ma J."/>
        </authorList>
    </citation>
    <scope>NUCLEOTIDE SEQUENCE [LARGE SCALE GENOMIC DNA]</scope>
    <source>
        <strain evidence="4">CGMCC 1.15180</strain>
    </source>
</reference>
<dbReference type="PANTHER" id="PTHR34136:SF1">
    <property type="entry name" value="UDP-N-ACETYL-D-MANNOSAMINURONIC ACID TRANSFERASE"/>
    <property type="match status" value="1"/>
</dbReference>
<name>A0ABW4VL77_9BACT</name>
<dbReference type="PANTHER" id="PTHR34136">
    <property type="match status" value="1"/>
</dbReference>
<organism evidence="3 4">
    <name type="scientific">Belliella marina</name>
    <dbReference type="NCBI Taxonomy" id="1644146"/>
    <lineage>
        <taxon>Bacteria</taxon>
        <taxon>Pseudomonadati</taxon>
        <taxon>Bacteroidota</taxon>
        <taxon>Cytophagia</taxon>
        <taxon>Cytophagales</taxon>
        <taxon>Cyclobacteriaceae</taxon>
        <taxon>Belliella</taxon>
    </lineage>
</organism>
<dbReference type="NCBIfam" id="TIGR00696">
    <property type="entry name" value="wecG_tagA_cpsF"/>
    <property type="match status" value="1"/>
</dbReference>
<sequence length="261" mass="29896">MEINQRSRTLTESPFPQVNLLGVNVHQVNQDSLLDYFQKSLQDQNSISLINYVNAHGLTLAQKNRLYKERINASTVLFCDGFGVRIAGKLLGKSIGDRMTPPDWFEDLIQLITKEKKRVFFLGDEAEVIEKFAIEIGKQHPGLSISGYYHGFFDKSGPENDRLVSMINNSQTDIVITGMGMPIQETWAYDNHPKLNVSTVFATGALFRHYLGIDKRGPKFVTDNGGEWLMRLIFQPKKLWKRYLIGLPNFFYLVLKEKYAK</sequence>
<evidence type="ECO:0000313" key="4">
    <source>
        <dbReference type="Proteomes" id="UP001597361"/>
    </source>
</evidence>
<dbReference type="Pfam" id="PF03808">
    <property type="entry name" value="Glyco_tran_WecG"/>
    <property type="match status" value="1"/>
</dbReference>
<dbReference type="EMBL" id="JBHUHR010000031">
    <property type="protein sequence ID" value="MFD2035447.1"/>
    <property type="molecule type" value="Genomic_DNA"/>
</dbReference>
<dbReference type="CDD" id="cd06533">
    <property type="entry name" value="Glyco_transf_WecG_TagA"/>
    <property type="match status" value="1"/>
</dbReference>
<keyword evidence="4" id="KW-1185">Reference proteome</keyword>
<proteinExistence type="predicted"/>
<gene>
    <name evidence="3" type="ORF">ACFSKL_11635</name>
</gene>
<evidence type="ECO:0000256" key="1">
    <source>
        <dbReference type="ARBA" id="ARBA00022676"/>
    </source>
</evidence>
<dbReference type="RefSeq" id="WP_376886409.1">
    <property type="nucleotide sequence ID" value="NZ_JBHUHR010000031.1"/>
</dbReference>
<accession>A0ABW4VL77</accession>
<evidence type="ECO:0000256" key="2">
    <source>
        <dbReference type="ARBA" id="ARBA00022679"/>
    </source>
</evidence>
<keyword evidence="1" id="KW-0328">Glycosyltransferase</keyword>
<dbReference type="Proteomes" id="UP001597361">
    <property type="component" value="Unassembled WGS sequence"/>
</dbReference>
<comment type="caution">
    <text evidence="3">The sequence shown here is derived from an EMBL/GenBank/DDBJ whole genome shotgun (WGS) entry which is preliminary data.</text>
</comment>
<evidence type="ECO:0000313" key="3">
    <source>
        <dbReference type="EMBL" id="MFD2035447.1"/>
    </source>
</evidence>
<keyword evidence="2" id="KW-0808">Transferase</keyword>